<protein>
    <submittedName>
        <fullName evidence="1">Uncharacterized protein</fullName>
    </submittedName>
</protein>
<comment type="caution">
    <text evidence="1">The sequence shown here is derived from an EMBL/GenBank/DDBJ whole genome shotgun (WGS) entry which is preliminary data.</text>
</comment>
<dbReference type="AlphaFoldDB" id="A0A0F9LSQ5"/>
<organism evidence="1">
    <name type="scientific">marine sediment metagenome</name>
    <dbReference type="NCBI Taxonomy" id="412755"/>
    <lineage>
        <taxon>unclassified sequences</taxon>
        <taxon>metagenomes</taxon>
        <taxon>ecological metagenomes</taxon>
    </lineage>
</organism>
<evidence type="ECO:0000313" key="1">
    <source>
        <dbReference type="EMBL" id="KKM60132.1"/>
    </source>
</evidence>
<proteinExistence type="predicted"/>
<name>A0A0F9LSQ5_9ZZZZ</name>
<reference evidence="1" key="1">
    <citation type="journal article" date="2015" name="Nature">
        <title>Complex archaea that bridge the gap between prokaryotes and eukaryotes.</title>
        <authorList>
            <person name="Spang A."/>
            <person name="Saw J.H."/>
            <person name="Jorgensen S.L."/>
            <person name="Zaremba-Niedzwiedzka K."/>
            <person name="Martijn J."/>
            <person name="Lind A.E."/>
            <person name="van Eijk R."/>
            <person name="Schleper C."/>
            <person name="Guy L."/>
            <person name="Ettema T.J."/>
        </authorList>
    </citation>
    <scope>NUCLEOTIDE SEQUENCE</scope>
</reference>
<sequence>MYSIYQAYHAKAERGENNKETWEILFPVRSLSEREEDNSNGTLQASMAAGNRMKKRTWVYAMQPNLFEIVCMLCKSSNITWSEFEGCIYCYNCETDNVGYGGIFTGPIPVNALGLLGLSLDRIHLKSRKRLKLVTIDNNSEYMMQIY</sequence>
<dbReference type="EMBL" id="LAZR01011735">
    <property type="protein sequence ID" value="KKM60132.1"/>
    <property type="molecule type" value="Genomic_DNA"/>
</dbReference>
<accession>A0A0F9LSQ5</accession>
<gene>
    <name evidence="1" type="ORF">LCGC14_1544910</name>
</gene>